<proteinExistence type="predicted"/>
<evidence type="ECO:0008006" key="4">
    <source>
        <dbReference type="Google" id="ProtNLM"/>
    </source>
</evidence>
<evidence type="ECO:0000256" key="1">
    <source>
        <dbReference type="SAM" id="MobiDB-lite"/>
    </source>
</evidence>
<accession>A0ABS7BQP3</accession>
<protein>
    <recommendedName>
        <fullName evidence="4">Terminase small subunit</fullName>
    </recommendedName>
</protein>
<keyword evidence="3" id="KW-1185">Reference proteome</keyword>
<organism evidence="2 3">
    <name type="scientific">Sphingomonas citri</name>
    <dbReference type="NCBI Taxonomy" id="2862499"/>
    <lineage>
        <taxon>Bacteria</taxon>
        <taxon>Pseudomonadati</taxon>
        <taxon>Pseudomonadota</taxon>
        <taxon>Alphaproteobacteria</taxon>
        <taxon>Sphingomonadales</taxon>
        <taxon>Sphingomonadaceae</taxon>
        <taxon>Sphingomonas</taxon>
    </lineage>
</organism>
<feature type="region of interest" description="Disordered" evidence="1">
    <location>
        <begin position="133"/>
        <end position="156"/>
    </location>
</feature>
<name>A0ABS7BQP3_9SPHN</name>
<evidence type="ECO:0000313" key="2">
    <source>
        <dbReference type="EMBL" id="MBW6531916.1"/>
    </source>
</evidence>
<dbReference type="Proteomes" id="UP000759103">
    <property type="component" value="Unassembled WGS sequence"/>
</dbReference>
<gene>
    <name evidence="2" type="ORF">KZ820_14335</name>
</gene>
<sequence length="156" mass="17000">MARRQRIDSAAGAVATMAAATRDLSPPDHLRLRKGDQPFWDAVISEKPKSEWTQSDLAVAANLARAMADAERVAGYTVVGGGNINARKLIETIDLSDKLARRIVTLRRALGLDNRAKNGEQRDVNRRREHASAIEAGHNPLEGDGDDLLARPSTLQ</sequence>
<comment type="caution">
    <text evidence="2">The sequence shown here is derived from an EMBL/GenBank/DDBJ whole genome shotgun (WGS) entry which is preliminary data.</text>
</comment>
<evidence type="ECO:0000313" key="3">
    <source>
        <dbReference type="Proteomes" id="UP000759103"/>
    </source>
</evidence>
<reference evidence="2 3" key="1">
    <citation type="submission" date="2021-07" db="EMBL/GenBank/DDBJ databases">
        <title>Sphingomonas sp.</title>
        <authorList>
            <person name="Feng G."/>
            <person name="Li J."/>
            <person name="Pan M."/>
        </authorList>
    </citation>
    <scope>NUCLEOTIDE SEQUENCE [LARGE SCALE GENOMIC DNA]</scope>
    <source>
        <strain evidence="2 3">RRHST34</strain>
    </source>
</reference>
<dbReference type="EMBL" id="JAHXZN010000005">
    <property type="protein sequence ID" value="MBW6531916.1"/>
    <property type="molecule type" value="Genomic_DNA"/>
</dbReference>
<dbReference type="RefSeq" id="WP_219749297.1">
    <property type="nucleotide sequence ID" value="NZ_JAHXZN010000005.1"/>
</dbReference>